<evidence type="ECO:0000313" key="3">
    <source>
        <dbReference type="Proteomes" id="UP000688137"/>
    </source>
</evidence>
<keyword evidence="3" id="KW-1185">Reference proteome</keyword>
<feature type="transmembrane region" description="Helical" evidence="1">
    <location>
        <begin position="45"/>
        <end position="64"/>
    </location>
</feature>
<dbReference type="AlphaFoldDB" id="A0A8S1KLT3"/>
<keyword evidence="1" id="KW-0472">Membrane</keyword>
<keyword evidence="1" id="KW-0812">Transmembrane</keyword>
<dbReference type="EMBL" id="CAJJDM010000019">
    <property type="protein sequence ID" value="CAD8053996.1"/>
    <property type="molecule type" value="Genomic_DNA"/>
</dbReference>
<evidence type="ECO:0000256" key="1">
    <source>
        <dbReference type="SAM" id="Phobius"/>
    </source>
</evidence>
<sequence>MLNETFIYLLSKFQAKNYTVVEAALQALLGLIIKVQGIVQKVVGSLLSVIISWFFGLIALKFFYQSGYSRCDCLKVKDKKYSLLKNFIQKENTSTRDQLTYGK</sequence>
<proteinExistence type="predicted"/>
<gene>
    <name evidence="2" type="ORF">PPRIM_AZ9-3.1.T0210245</name>
</gene>
<dbReference type="Proteomes" id="UP000688137">
    <property type="component" value="Unassembled WGS sequence"/>
</dbReference>
<accession>A0A8S1KLT3</accession>
<evidence type="ECO:0000313" key="2">
    <source>
        <dbReference type="EMBL" id="CAD8053996.1"/>
    </source>
</evidence>
<organism evidence="2 3">
    <name type="scientific">Paramecium primaurelia</name>
    <dbReference type="NCBI Taxonomy" id="5886"/>
    <lineage>
        <taxon>Eukaryota</taxon>
        <taxon>Sar</taxon>
        <taxon>Alveolata</taxon>
        <taxon>Ciliophora</taxon>
        <taxon>Intramacronucleata</taxon>
        <taxon>Oligohymenophorea</taxon>
        <taxon>Peniculida</taxon>
        <taxon>Parameciidae</taxon>
        <taxon>Paramecium</taxon>
    </lineage>
</organism>
<comment type="caution">
    <text evidence="2">The sequence shown here is derived from an EMBL/GenBank/DDBJ whole genome shotgun (WGS) entry which is preliminary data.</text>
</comment>
<protein>
    <submittedName>
        <fullName evidence="2">Uncharacterized protein</fullName>
    </submittedName>
</protein>
<name>A0A8S1KLT3_PARPR</name>
<keyword evidence="1" id="KW-1133">Transmembrane helix</keyword>
<reference evidence="2" key="1">
    <citation type="submission" date="2021-01" db="EMBL/GenBank/DDBJ databases">
        <authorList>
            <consortium name="Genoscope - CEA"/>
            <person name="William W."/>
        </authorList>
    </citation>
    <scope>NUCLEOTIDE SEQUENCE</scope>
</reference>